<evidence type="ECO:0000256" key="3">
    <source>
        <dbReference type="ARBA" id="ARBA00010617"/>
    </source>
</evidence>
<protein>
    <submittedName>
        <fullName evidence="8">Cytochrome P450</fullName>
    </submittedName>
</protein>
<comment type="caution">
    <text evidence="8">The sequence shown here is derived from an EMBL/GenBank/DDBJ whole genome shotgun (WGS) entry which is preliminary data.</text>
</comment>
<comment type="pathway">
    <text evidence="2">Secondary metabolite biosynthesis.</text>
</comment>
<evidence type="ECO:0000256" key="1">
    <source>
        <dbReference type="ARBA" id="ARBA00001971"/>
    </source>
</evidence>
<comment type="cofactor">
    <cofactor evidence="1">
        <name>heme</name>
        <dbReference type="ChEBI" id="CHEBI:30413"/>
    </cofactor>
</comment>
<organism evidence="8 9">
    <name type="scientific">Armillaria tabescens</name>
    <name type="common">Ringless honey mushroom</name>
    <name type="synonym">Agaricus tabescens</name>
    <dbReference type="NCBI Taxonomy" id="1929756"/>
    <lineage>
        <taxon>Eukaryota</taxon>
        <taxon>Fungi</taxon>
        <taxon>Dikarya</taxon>
        <taxon>Basidiomycota</taxon>
        <taxon>Agaricomycotina</taxon>
        <taxon>Agaricomycetes</taxon>
        <taxon>Agaricomycetidae</taxon>
        <taxon>Agaricales</taxon>
        <taxon>Marasmiineae</taxon>
        <taxon>Physalacriaceae</taxon>
        <taxon>Desarmillaria</taxon>
    </lineage>
</organism>
<evidence type="ECO:0000256" key="6">
    <source>
        <dbReference type="ARBA" id="ARBA00023004"/>
    </source>
</evidence>
<comment type="similarity">
    <text evidence="3">Belongs to the cytochrome P450 family.</text>
</comment>
<evidence type="ECO:0000256" key="2">
    <source>
        <dbReference type="ARBA" id="ARBA00005179"/>
    </source>
</evidence>
<dbReference type="GO" id="GO:0004497">
    <property type="term" value="F:monooxygenase activity"/>
    <property type="evidence" value="ECO:0007669"/>
    <property type="project" value="UniProtKB-KW"/>
</dbReference>
<accession>A0AA39KAZ5</accession>
<dbReference type="Gene3D" id="1.10.630.10">
    <property type="entry name" value="Cytochrome P450"/>
    <property type="match status" value="1"/>
</dbReference>
<dbReference type="InterPro" id="IPR036396">
    <property type="entry name" value="Cyt_P450_sf"/>
</dbReference>
<dbReference type="PANTHER" id="PTHR24305">
    <property type="entry name" value="CYTOCHROME P450"/>
    <property type="match status" value="1"/>
</dbReference>
<dbReference type="Pfam" id="PF00067">
    <property type="entry name" value="p450"/>
    <property type="match status" value="2"/>
</dbReference>
<dbReference type="GeneID" id="85361088"/>
<dbReference type="PANTHER" id="PTHR24305:SF187">
    <property type="entry name" value="P450, PUTATIVE (EUROFUNG)-RELATED"/>
    <property type="match status" value="1"/>
</dbReference>
<keyword evidence="4" id="KW-0479">Metal-binding</keyword>
<dbReference type="AlphaFoldDB" id="A0AA39KAZ5"/>
<dbReference type="GO" id="GO:0016705">
    <property type="term" value="F:oxidoreductase activity, acting on paired donors, with incorporation or reduction of molecular oxygen"/>
    <property type="evidence" value="ECO:0007669"/>
    <property type="project" value="InterPro"/>
</dbReference>
<sequence>MSYWIAKGNRHLKLQELHETYGPWLRIGPNELSIDNPAAMRPLYSQIFRSRFYQGVPQDADALITTNDPAEHASRLIAWNKAFSTENLKNYRAQAKVRTAQLLDILKVTSKDKTALPLSHWISLWGIDVMGDMSFSGGFETMSARKDTEGWTEVLHMGTLFIGVLGQVPWMRDILALAPSPGPILTFQQFAGKKVEETSRKNAGMRQDILSIIQDESSGGPKLSKFQAAADASFIVLAASDTVSEALVALMRYLTGHREIQKTLRMELTNTFDGPFEDMDDFTLSKLPYLDACVQETLHVIPPVVAARNLADPDSFRLEGWLNGGIGGRHNTDAYVPFCYGPGVCLGKPVALYNMKYVRSMLPTMSFDLSFPDIFDVNNFDASYKEHNLWVHGFMAISWWN</sequence>
<proteinExistence type="inferred from homology"/>
<evidence type="ECO:0000256" key="5">
    <source>
        <dbReference type="ARBA" id="ARBA00023002"/>
    </source>
</evidence>
<dbReference type="EMBL" id="JAUEPS010000020">
    <property type="protein sequence ID" value="KAK0457765.1"/>
    <property type="molecule type" value="Genomic_DNA"/>
</dbReference>
<dbReference type="InterPro" id="IPR001128">
    <property type="entry name" value="Cyt_P450"/>
</dbReference>
<gene>
    <name evidence="8" type="ORF">EV420DRAFT_1643622</name>
</gene>
<dbReference type="GO" id="GO:0005506">
    <property type="term" value="F:iron ion binding"/>
    <property type="evidence" value="ECO:0007669"/>
    <property type="project" value="InterPro"/>
</dbReference>
<reference evidence="8" key="1">
    <citation type="submission" date="2023-06" db="EMBL/GenBank/DDBJ databases">
        <authorList>
            <consortium name="Lawrence Berkeley National Laboratory"/>
            <person name="Ahrendt S."/>
            <person name="Sahu N."/>
            <person name="Indic B."/>
            <person name="Wong-Bajracharya J."/>
            <person name="Merenyi Z."/>
            <person name="Ke H.-M."/>
            <person name="Monk M."/>
            <person name="Kocsube S."/>
            <person name="Drula E."/>
            <person name="Lipzen A."/>
            <person name="Balint B."/>
            <person name="Henrissat B."/>
            <person name="Andreopoulos B."/>
            <person name="Martin F.M."/>
            <person name="Harder C.B."/>
            <person name="Rigling D."/>
            <person name="Ford K.L."/>
            <person name="Foster G.D."/>
            <person name="Pangilinan J."/>
            <person name="Papanicolaou A."/>
            <person name="Barry K."/>
            <person name="LaButti K."/>
            <person name="Viragh M."/>
            <person name="Koriabine M."/>
            <person name="Yan M."/>
            <person name="Riley R."/>
            <person name="Champramary S."/>
            <person name="Plett K.L."/>
            <person name="Tsai I.J."/>
            <person name="Slot J."/>
            <person name="Sipos G."/>
            <person name="Plett J."/>
            <person name="Nagy L.G."/>
            <person name="Grigoriev I.V."/>
        </authorList>
    </citation>
    <scope>NUCLEOTIDE SEQUENCE</scope>
    <source>
        <strain evidence="8">CCBAS 213</strain>
    </source>
</reference>
<evidence type="ECO:0000313" key="8">
    <source>
        <dbReference type="EMBL" id="KAK0457765.1"/>
    </source>
</evidence>
<keyword evidence="5" id="KW-0560">Oxidoreductase</keyword>
<dbReference type="Proteomes" id="UP001175211">
    <property type="component" value="Unassembled WGS sequence"/>
</dbReference>
<dbReference type="GO" id="GO:0020037">
    <property type="term" value="F:heme binding"/>
    <property type="evidence" value="ECO:0007669"/>
    <property type="project" value="InterPro"/>
</dbReference>
<evidence type="ECO:0000256" key="4">
    <source>
        <dbReference type="ARBA" id="ARBA00022723"/>
    </source>
</evidence>
<dbReference type="SUPFAM" id="SSF48264">
    <property type="entry name" value="Cytochrome P450"/>
    <property type="match status" value="1"/>
</dbReference>
<keyword evidence="6" id="KW-0408">Iron</keyword>
<name>A0AA39KAZ5_ARMTA</name>
<dbReference type="RefSeq" id="XP_060330064.1">
    <property type="nucleotide sequence ID" value="XM_060477540.1"/>
</dbReference>
<keyword evidence="9" id="KW-1185">Reference proteome</keyword>
<keyword evidence="7" id="KW-0503">Monooxygenase</keyword>
<evidence type="ECO:0000313" key="9">
    <source>
        <dbReference type="Proteomes" id="UP001175211"/>
    </source>
</evidence>
<evidence type="ECO:0000256" key="7">
    <source>
        <dbReference type="ARBA" id="ARBA00023033"/>
    </source>
</evidence>
<dbReference type="InterPro" id="IPR050121">
    <property type="entry name" value="Cytochrome_P450_monoxygenase"/>
</dbReference>